<evidence type="ECO:0000256" key="5">
    <source>
        <dbReference type="ARBA" id="ARBA00022989"/>
    </source>
</evidence>
<accession>A0A4R6VTI2</accession>
<feature type="transmembrane region" description="Helical" evidence="8">
    <location>
        <begin position="190"/>
        <end position="216"/>
    </location>
</feature>
<feature type="transmembrane region" description="Helical" evidence="8">
    <location>
        <begin position="27"/>
        <end position="48"/>
    </location>
</feature>
<sequence>MTSLKKITPKLIWDNVRSGDWITAERVHIAAIMAVIAYLGLLIFAVFFPSPFKTPNGEYLVLDFNSFWTAAKLALSGDTLTQYSTQEFLDLQVEWTEYSETTFAFFYPPTWLLYILPFGLMPQPISYFVFNLVGIAIVTLFGRAVFKSWLHSLMLCALPAAMNCLLHGQNGLLSAALLGGAMFALQHRKFVLAGIFIGLLSYKPQMGLIIPLALIFARHWQTFISASVTTLAVAAISLLAFGIDTWIGFFEQLPIASYVLRNDIVDWEKMTSIYAALRVYGLSDTIAWAIQSIAAFLIVVLLFFIWQPLPATNQDKPMSDNQMAVRATTLIAGGLLFTPFALAYDFAILMVPLAFLIKAGQKNGFLPYEKTILALIVIFSSVVARWAVSTGMPIAPLFPLALLWLAYRRHKLEQVNNTETAVA</sequence>
<evidence type="ECO:0000256" key="1">
    <source>
        <dbReference type="ARBA" id="ARBA00004651"/>
    </source>
</evidence>
<comment type="subcellular location">
    <subcellularLocation>
        <location evidence="1">Cell membrane</location>
        <topology evidence="1">Multi-pass membrane protein</topology>
    </subcellularLocation>
</comment>
<evidence type="ECO:0000256" key="3">
    <source>
        <dbReference type="ARBA" id="ARBA00022679"/>
    </source>
</evidence>
<feature type="transmembrane region" description="Helical" evidence="8">
    <location>
        <begin position="327"/>
        <end position="357"/>
    </location>
</feature>
<keyword evidence="5 8" id="KW-1133">Transmembrane helix</keyword>
<evidence type="ECO:0000256" key="4">
    <source>
        <dbReference type="ARBA" id="ARBA00022692"/>
    </source>
</evidence>
<dbReference type="AlphaFoldDB" id="A0A4R6VTI2"/>
<feature type="transmembrane region" description="Helical" evidence="8">
    <location>
        <begin position="223"/>
        <end position="243"/>
    </location>
</feature>
<evidence type="ECO:0000256" key="2">
    <source>
        <dbReference type="ARBA" id="ARBA00022475"/>
    </source>
</evidence>
<proteinExistence type="inferred from homology"/>
<dbReference type="GO" id="GO:0005886">
    <property type="term" value="C:plasma membrane"/>
    <property type="evidence" value="ECO:0007669"/>
    <property type="project" value="UniProtKB-SubCell"/>
</dbReference>
<protein>
    <submittedName>
        <fullName evidence="9">Uncharacterized protein DUF2029</fullName>
    </submittedName>
</protein>
<organism evidence="9 10">
    <name type="scientific">Maritalea mobilis</name>
    <dbReference type="NCBI Taxonomy" id="483324"/>
    <lineage>
        <taxon>Bacteria</taxon>
        <taxon>Pseudomonadati</taxon>
        <taxon>Pseudomonadota</taxon>
        <taxon>Alphaproteobacteria</taxon>
        <taxon>Hyphomicrobiales</taxon>
        <taxon>Devosiaceae</taxon>
        <taxon>Maritalea</taxon>
    </lineage>
</organism>
<dbReference type="RefSeq" id="WP_133572012.1">
    <property type="nucleotide sequence ID" value="NZ_SNYR01000001.1"/>
</dbReference>
<reference evidence="9 10" key="1">
    <citation type="submission" date="2019-03" db="EMBL/GenBank/DDBJ databases">
        <title>Genomic Encyclopedia of Type Strains, Phase III (KMG-III): the genomes of soil and plant-associated and newly described type strains.</title>
        <authorList>
            <person name="Whitman W."/>
        </authorList>
    </citation>
    <scope>NUCLEOTIDE SEQUENCE [LARGE SCALE GENOMIC DNA]</scope>
    <source>
        <strain evidence="9 10">CGMCC 1.7002</strain>
    </source>
</reference>
<evidence type="ECO:0000256" key="6">
    <source>
        <dbReference type="ARBA" id="ARBA00023136"/>
    </source>
</evidence>
<keyword evidence="10" id="KW-1185">Reference proteome</keyword>
<dbReference type="OrthoDB" id="7679563at2"/>
<keyword evidence="2" id="KW-1003">Cell membrane</keyword>
<evidence type="ECO:0000256" key="7">
    <source>
        <dbReference type="ARBA" id="ARBA00024033"/>
    </source>
</evidence>
<keyword evidence="3" id="KW-0808">Transferase</keyword>
<evidence type="ECO:0000313" key="9">
    <source>
        <dbReference type="EMBL" id="TDQ67392.1"/>
    </source>
</evidence>
<keyword evidence="6 8" id="KW-0472">Membrane</keyword>
<name>A0A4R6VTI2_9HYPH</name>
<feature type="transmembrane region" description="Helical" evidence="8">
    <location>
        <begin position="153"/>
        <end position="178"/>
    </location>
</feature>
<dbReference type="Proteomes" id="UP000295391">
    <property type="component" value="Unassembled WGS sequence"/>
</dbReference>
<feature type="transmembrane region" description="Helical" evidence="8">
    <location>
        <begin position="372"/>
        <end position="405"/>
    </location>
</feature>
<feature type="transmembrane region" description="Helical" evidence="8">
    <location>
        <begin position="286"/>
        <end position="306"/>
    </location>
</feature>
<keyword evidence="4 8" id="KW-0812">Transmembrane</keyword>
<dbReference type="Pfam" id="PF09594">
    <property type="entry name" value="GT87"/>
    <property type="match status" value="1"/>
</dbReference>
<dbReference type="InterPro" id="IPR018584">
    <property type="entry name" value="GT87"/>
</dbReference>
<comment type="caution">
    <text evidence="9">The sequence shown here is derived from an EMBL/GenBank/DDBJ whole genome shotgun (WGS) entry which is preliminary data.</text>
</comment>
<gene>
    <name evidence="9" type="ORF">ATL17_1405</name>
</gene>
<evidence type="ECO:0000313" key="10">
    <source>
        <dbReference type="Proteomes" id="UP000295391"/>
    </source>
</evidence>
<feature type="transmembrane region" description="Helical" evidence="8">
    <location>
        <begin position="125"/>
        <end position="146"/>
    </location>
</feature>
<dbReference type="GO" id="GO:0016758">
    <property type="term" value="F:hexosyltransferase activity"/>
    <property type="evidence" value="ECO:0007669"/>
    <property type="project" value="InterPro"/>
</dbReference>
<evidence type="ECO:0000256" key="8">
    <source>
        <dbReference type="SAM" id="Phobius"/>
    </source>
</evidence>
<dbReference type="EMBL" id="SNYR01000001">
    <property type="protein sequence ID" value="TDQ67392.1"/>
    <property type="molecule type" value="Genomic_DNA"/>
</dbReference>
<comment type="similarity">
    <text evidence="7">Belongs to the glycosyltransferase 87 family.</text>
</comment>